<evidence type="ECO:0000313" key="2">
    <source>
        <dbReference type="Proteomes" id="UP001177021"/>
    </source>
</evidence>
<keyword evidence="2" id="KW-1185">Reference proteome</keyword>
<evidence type="ECO:0000313" key="1">
    <source>
        <dbReference type="EMBL" id="CAJ2669344.1"/>
    </source>
</evidence>
<accession>A0ACB0LMP4</accession>
<gene>
    <name evidence="1" type="ORF">MILVUS5_LOCUS33571</name>
</gene>
<dbReference type="EMBL" id="CASHSV030000615">
    <property type="protein sequence ID" value="CAJ2669344.1"/>
    <property type="molecule type" value="Genomic_DNA"/>
</dbReference>
<organism evidence="1 2">
    <name type="scientific">Trifolium pratense</name>
    <name type="common">Red clover</name>
    <dbReference type="NCBI Taxonomy" id="57577"/>
    <lineage>
        <taxon>Eukaryota</taxon>
        <taxon>Viridiplantae</taxon>
        <taxon>Streptophyta</taxon>
        <taxon>Embryophyta</taxon>
        <taxon>Tracheophyta</taxon>
        <taxon>Spermatophyta</taxon>
        <taxon>Magnoliopsida</taxon>
        <taxon>eudicotyledons</taxon>
        <taxon>Gunneridae</taxon>
        <taxon>Pentapetalae</taxon>
        <taxon>rosids</taxon>
        <taxon>fabids</taxon>
        <taxon>Fabales</taxon>
        <taxon>Fabaceae</taxon>
        <taxon>Papilionoideae</taxon>
        <taxon>50 kb inversion clade</taxon>
        <taxon>NPAAA clade</taxon>
        <taxon>Hologalegina</taxon>
        <taxon>IRL clade</taxon>
        <taxon>Trifolieae</taxon>
        <taxon>Trifolium</taxon>
    </lineage>
</organism>
<sequence>MEFDVTDATFEDDFIPTVISLINQAEDQFNGYKGPYTHGLGSGQSSGGSSGGGPIRRHRSTTNPSFSLPKVTEFDPQLDEEDLDKELWTLLKNNEVPSSRQVFIMFHMSLKDKKKLRNTPAKNVYNMAKQVEKTYRLKNRKRKLSP</sequence>
<dbReference type="Proteomes" id="UP001177021">
    <property type="component" value="Unassembled WGS sequence"/>
</dbReference>
<protein>
    <submittedName>
        <fullName evidence="1">Uncharacterized protein</fullName>
    </submittedName>
</protein>
<reference evidence="1" key="1">
    <citation type="submission" date="2023-10" db="EMBL/GenBank/DDBJ databases">
        <authorList>
            <person name="Rodriguez Cubillos JULIANA M."/>
            <person name="De Vega J."/>
        </authorList>
    </citation>
    <scope>NUCLEOTIDE SEQUENCE</scope>
</reference>
<comment type="caution">
    <text evidence="1">The sequence shown here is derived from an EMBL/GenBank/DDBJ whole genome shotgun (WGS) entry which is preliminary data.</text>
</comment>
<name>A0ACB0LMP4_TRIPR</name>
<proteinExistence type="predicted"/>